<dbReference type="RefSeq" id="XP_033666897.1">
    <property type="nucleotide sequence ID" value="XM_033806927.1"/>
</dbReference>
<gene>
    <name evidence="1" type="ORF">M409DRAFT_23736</name>
</gene>
<dbReference type="GeneID" id="54560199"/>
<dbReference type="EMBL" id="ML993598">
    <property type="protein sequence ID" value="KAF2166008.1"/>
    <property type="molecule type" value="Genomic_DNA"/>
</dbReference>
<proteinExistence type="predicted"/>
<reference evidence="1" key="1">
    <citation type="journal article" date="2020" name="Stud. Mycol.">
        <title>101 Dothideomycetes genomes: a test case for predicting lifestyles and emergence of pathogens.</title>
        <authorList>
            <person name="Haridas S."/>
            <person name="Albert R."/>
            <person name="Binder M."/>
            <person name="Bloem J."/>
            <person name="Labutti K."/>
            <person name="Salamov A."/>
            <person name="Andreopoulos B."/>
            <person name="Baker S."/>
            <person name="Barry K."/>
            <person name="Bills G."/>
            <person name="Bluhm B."/>
            <person name="Cannon C."/>
            <person name="Castanera R."/>
            <person name="Culley D."/>
            <person name="Daum C."/>
            <person name="Ezra D."/>
            <person name="Gonzalez J."/>
            <person name="Henrissat B."/>
            <person name="Kuo A."/>
            <person name="Liang C."/>
            <person name="Lipzen A."/>
            <person name="Lutzoni F."/>
            <person name="Magnuson J."/>
            <person name="Mondo S."/>
            <person name="Nolan M."/>
            <person name="Ohm R."/>
            <person name="Pangilinan J."/>
            <person name="Park H.-J."/>
            <person name="Ramirez L."/>
            <person name="Alfaro M."/>
            <person name="Sun H."/>
            <person name="Tritt A."/>
            <person name="Yoshinaga Y."/>
            <person name="Zwiers L.-H."/>
            <person name="Turgeon B."/>
            <person name="Goodwin S."/>
            <person name="Spatafora J."/>
            <person name="Crous P."/>
            <person name="Grigoriev I."/>
        </authorList>
    </citation>
    <scope>NUCLEOTIDE SEQUENCE</scope>
    <source>
        <strain evidence="1">ATCC 36951</strain>
    </source>
</reference>
<organism evidence="1 2">
    <name type="scientific">Zasmidium cellare ATCC 36951</name>
    <dbReference type="NCBI Taxonomy" id="1080233"/>
    <lineage>
        <taxon>Eukaryota</taxon>
        <taxon>Fungi</taxon>
        <taxon>Dikarya</taxon>
        <taxon>Ascomycota</taxon>
        <taxon>Pezizomycotina</taxon>
        <taxon>Dothideomycetes</taxon>
        <taxon>Dothideomycetidae</taxon>
        <taxon>Mycosphaerellales</taxon>
        <taxon>Mycosphaerellaceae</taxon>
        <taxon>Zasmidium</taxon>
    </lineage>
</organism>
<accession>A0A6A6CIK3</accession>
<keyword evidence="2" id="KW-1185">Reference proteome</keyword>
<sequence>MTLPADVGDARWAALVSILKDDRVLLLLPPSDSATTLTESARHLRISVTDALTDIDQAYAPAKYPFAFAIRSDGLQKLRDLLDLALDAPYDEEVIVVLLSMMRKMCNDKHVSLDVETLQGWVKVLFEVGKALHKFIEGGKGRGPVISKAKGLKTQLDNRMLLTIAEAGFPTGDSTALGSYFLKQPHGFRWQGEVTGPEELLKIIPNVTKSTAAFRLDDGDAHTMTYKLFPADALRLNALSQDIRGVLIGEGGMDGVKAAAGLAKLVQRKIQRYVKFPPILLLCRVLSACLCDIADEATADEAINAVLDVMDAVKQSLEANTPVGSIPHLDSSTVKAATPPHLKHLFDTTIPEDPAAVEAMFKRMVAEFGKRRQEMVQAEIQKLKARRLKCERVTLWVHPSDASVLDLSDTCRFAYEEGLAREAENLMEESVVGIREELERCIKEHQQDRYGTPLHYLPRPAADQLERLGELLDAMSVLAKSGCGAVTAGTREDTLRQIDPYDGKPFAVVASEAMGAGRSRH</sequence>
<evidence type="ECO:0000313" key="2">
    <source>
        <dbReference type="Proteomes" id="UP000799537"/>
    </source>
</evidence>
<evidence type="ECO:0000313" key="1">
    <source>
        <dbReference type="EMBL" id="KAF2166008.1"/>
    </source>
</evidence>
<protein>
    <submittedName>
        <fullName evidence="1">Uncharacterized protein</fullName>
    </submittedName>
</protein>
<dbReference type="AlphaFoldDB" id="A0A6A6CIK3"/>
<dbReference type="Proteomes" id="UP000799537">
    <property type="component" value="Unassembled WGS sequence"/>
</dbReference>
<name>A0A6A6CIK3_ZASCE</name>